<evidence type="ECO:0000313" key="4">
    <source>
        <dbReference type="EMBL" id="CAF1011393.1"/>
    </source>
</evidence>
<dbReference type="SUPFAM" id="SSF57362">
    <property type="entry name" value="BPTI-like"/>
    <property type="match status" value="2"/>
</dbReference>
<feature type="domain" description="BPTI/Kunitz inhibitor" evidence="3">
    <location>
        <begin position="393"/>
        <end position="446"/>
    </location>
</feature>
<protein>
    <recommendedName>
        <fullName evidence="3">BPTI/Kunitz inhibitor domain-containing protein</fullName>
    </recommendedName>
</protein>
<dbReference type="Gene3D" id="4.10.410.10">
    <property type="entry name" value="Pancreatic trypsin inhibitor Kunitz domain"/>
    <property type="match status" value="2"/>
</dbReference>
<dbReference type="InterPro" id="IPR020901">
    <property type="entry name" value="Prtase_inh_Kunz-CS"/>
</dbReference>
<keyword evidence="2" id="KW-0732">Signal</keyword>
<dbReference type="PANTHER" id="PTHR10083:SF374">
    <property type="entry name" value="BPTI_KUNITZ INHIBITOR DOMAIN-CONTAINING PROTEIN"/>
    <property type="match status" value="1"/>
</dbReference>
<proteinExistence type="predicted"/>
<reference evidence="4" key="1">
    <citation type="submission" date="2021-02" db="EMBL/GenBank/DDBJ databases">
        <authorList>
            <person name="Nowell W R."/>
        </authorList>
    </citation>
    <scope>NUCLEOTIDE SEQUENCE</scope>
</reference>
<comment type="caution">
    <text evidence="4">The sequence shown here is derived from an EMBL/GenBank/DDBJ whole genome shotgun (WGS) entry which is preliminary data.</text>
</comment>
<dbReference type="InterPro" id="IPR050098">
    <property type="entry name" value="TFPI/VKTCI-like"/>
</dbReference>
<dbReference type="GO" id="GO:0005615">
    <property type="term" value="C:extracellular space"/>
    <property type="evidence" value="ECO:0007669"/>
    <property type="project" value="TreeGrafter"/>
</dbReference>
<feature type="chain" id="PRO_5032582747" description="BPTI/Kunitz inhibitor domain-containing protein" evidence="2">
    <location>
        <begin position="24"/>
        <end position="506"/>
    </location>
</feature>
<evidence type="ECO:0000256" key="2">
    <source>
        <dbReference type="SAM" id="SignalP"/>
    </source>
</evidence>
<gene>
    <name evidence="4" type="ORF">JYZ213_LOCUS16552</name>
</gene>
<dbReference type="PROSITE" id="PS50279">
    <property type="entry name" value="BPTI_KUNITZ_2"/>
    <property type="match status" value="2"/>
</dbReference>
<dbReference type="AlphaFoldDB" id="A0A814HIQ7"/>
<evidence type="ECO:0000256" key="1">
    <source>
        <dbReference type="ARBA" id="ARBA00023157"/>
    </source>
</evidence>
<keyword evidence="1" id="KW-1015">Disulfide bond</keyword>
<dbReference type="PROSITE" id="PS00280">
    <property type="entry name" value="BPTI_KUNITZ_1"/>
    <property type="match status" value="1"/>
</dbReference>
<feature type="domain" description="BPTI/Kunitz inhibitor" evidence="3">
    <location>
        <begin position="449"/>
        <end position="499"/>
    </location>
</feature>
<dbReference type="InterPro" id="IPR002223">
    <property type="entry name" value="Kunitz_BPTI"/>
</dbReference>
<feature type="signal peptide" evidence="2">
    <location>
        <begin position="1"/>
        <end position="23"/>
    </location>
</feature>
<dbReference type="SMART" id="SM00131">
    <property type="entry name" value="KU"/>
    <property type="match status" value="2"/>
</dbReference>
<dbReference type="CDD" id="cd00109">
    <property type="entry name" value="Kunitz-type"/>
    <property type="match status" value="1"/>
</dbReference>
<evidence type="ECO:0000313" key="5">
    <source>
        <dbReference type="Proteomes" id="UP000663845"/>
    </source>
</evidence>
<sequence length="506" mass="57902">MALCYSCLLTLLFLLLITHEINTANRLRSFLLSSSKLSPDRRYSPLIIKNEVTTSEPVLSRRRPLLSSNERRRRWTKDDILIDETIIEQLTSATTIDNNATVLIDKLDDIFLFNSTIGIEQLNAEENSTITDIKYPLLRQDILEMNETDDLSTTSIYQNISEKNETDLENNNVTMINTIFLTTTTVSDVPLVNITDINQVTSNETNELVTTNTIDNLTTIEIINNETETSTNPNIFNQTIEELITTLNSTLSLSEQDTSIILLDHTATPRTITYDNQTSNDSDTTIIDDNINATTIFNTIQNEILTTIVDENEYANETITFQTDIALEPVCDLACQCLKQCPYGFEFLNDTCECDPPCKNYQCFGNDTCVVTKEGRPVCEPENGTEHDRPKRCYQPRYEGYHDLNNRYYDRYYYNPDQDECHLLVYRGMGGNENNFVTLNECHLECITCGPAPNPGECLGRLPMWYYDHKKNQCSQFDYTGCKGNENQFFQKQKCIDTCVTRILNL</sequence>
<organism evidence="4 5">
    <name type="scientific">Adineta steineri</name>
    <dbReference type="NCBI Taxonomy" id="433720"/>
    <lineage>
        <taxon>Eukaryota</taxon>
        <taxon>Metazoa</taxon>
        <taxon>Spiralia</taxon>
        <taxon>Gnathifera</taxon>
        <taxon>Rotifera</taxon>
        <taxon>Eurotatoria</taxon>
        <taxon>Bdelloidea</taxon>
        <taxon>Adinetida</taxon>
        <taxon>Adinetidae</taxon>
        <taxon>Adineta</taxon>
    </lineage>
</organism>
<dbReference type="GO" id="GO:0004867">
    <property type="term" value="F:serine-type endopeptidase inhibitor activity"/>
    <property type="evidence" value="ECO:0007669"/>
    <property type="project" value="InterPro"/>
</dbReference>
<dbReference type="EMBL" id="CAJNOG010000149">
    <property type="protein sequence ID" value="CAF1011393.1"/>
    <property type="molecule type" value="Genomic_DNA"/>
</dbReference>
<accession>A0A814HIQ7</accession>
<name>A0A814HIQ7_9BILA</name>
<dbReference type="Proteomes" id="UP000663845">
    <property type="component" value="Unassembled WGS sequence"/>
</dbReference>
<dbReference type="Pfam" id="PF00014">
    <property type="entry name" value="Kunitz_BPTI"/>
    <property type="match status" value="2"/>
</dbReference>
<evidence type="ECO:0000259" key="3">
    <source>
        <dbReference type="PROSITE" id="PS50279"/>
    </source>
</evidence>
<dbReference type="PANTHER" id="PTHR10083">
    <property type="entry name" value="KUNITZ-TYPE PROTEASE INHIBITOR-RELATED"/>
    <property type="match status" value="1"/>
</dbReference>
<dbReference type="InterPro" id="IPR036880">
    <property type="entry name" value="Kunitz_BPTI_sf"/>
</dbReference>